<reference evidence="2" key="1">
    <citation type="journal article" date="2020" name="Microb. Genom.">
        <title>Genetic diversity of clinical and environmental Mucorales isolates obtained from an investigation of mucormycosis cases among solid organ transplant recipients.</title>
        <authorList>
            <person name="Nguyen M.H."/>
            <person name="Kaul D."/>
            <person name="Muto C."/>
            <person name="Cheng S.J."/>
            <person name="Richter R.A."/>
            <person name="Bruno V.M."/>
            <person name="Liu G."/>
            <person name="Beyhan S."/>
            <person name="Sundermann A.J."/>
            <person name="Mounaud S."/>
            <person name="Pasculle A.W."/>
            <person name="Nierman W.C."/>
            <person name="Driscoll E."/>
            <person name="Cumbie R."/>
            <person name="Clancy C.J."/>
            <person name="Dupont C.L."/>
        </authorList>
    </citation>
    <scope>NUCLEOTIDE SEQUENCE</scope>
    <source>
        <strain evidence="2">GL11</strain>
    </source>
</reference>
<accession>A0A9P7BMN0</accession>
<comment type="caution">
    <text evidence="2">The sequence shown here is derived from an EMBL/GenBank/DDBJ whole genome shotgun (WGS) entry which is preliminary data.</text>
</comment>
<protein>
    <submittedName>
        <fullName evidence="2">Uncharacterized protein</fullName>
    </submittedName>
</protein>
<sequence length="131" mass="14813">MSYLLPLWYILSDIALWNSDSDQLVVRTTTSTHARAVICELFLSSGQSDATIRFDWYITIPQGPPSMPTSTTVHLDTWPLIFQALSSPPGGDYCMIVCPWHPHFTGETLPYVLLLYAVSVIVILKTHFILW</sequence>
<evidence type="ECO:0000313" key="3">
    <source>
        <dbReference type="Proteomes" id="UP000716291"/>
    </source>
</evidence>
<feature type="transmembrane region" description="Helical" evidence="1">
    <location>
        <begin position="109"/>
        <end position="130"/>
    </location>
</feature>
<dbReference type="AlphaFoldDB" id="A0A9P7BMN0"/>
<keyword evidence="1" id="KW-1133">Transmembrane helix</keyword>
<dbReference type="Proteomes" id="UP000716291">
    <property type="component" value="Unassembled WGS sequence"/>
</dbReference>
<keyword evidence="1" id="KW-0812">Transmembrane</keyword>
<organism evidence="2 3">
    <name type="scientific">Rhizopus oryzae</name>
    <name type="common">Mucormycosis agent</name>
    <name type="synonym">Rhizopus arrhizus var. delemar</name>
    <dbReference type="NCBI Taxonomy" id="64495"/>
    <lineage>
        <taxon>Eukaryota</taxon>
        <taxon>Fungi</taxon>
        <taxon>Fungi incertae sedis</taxon>
        <taxon>Mucoromycota</taxon>
        <taxon>Mucoromycotina</taxon>
        <taxon>Mucoromycetes</taxon>
        <taxon>Mucorales</taxon>
        <taxon>Mucorineae</taxon>
        <taxon>Rhizopodaceae</taxon>
        <taxon>Rhizopus</taxon>
    </lineage>
</organism>
<evidence type="ECO:0000313" key="2">
    <source>
        <dbReference type="EMBL" id="KAG1302080.1"/>
    </source>
</evidence>
<keyword evidence="3" id="KW-1185">Reference proteome</keyword>
<proteinExistence type="predicted"/>
<name>A0A9P7BMN0_RHIOR</name>
<keyword evidence="1" id="KW-0472">Membrane</keyword>
<dbReference type="OrthoDB" id="2203325at2759"/>
<gene>
    <name evidence="2" type="ORF">G6F64_011235</name>
</gene>
<evidence type="ECO:0000256" key="1">
    <source>
        <dbReference type="SAM" id="Phobius"/>
    </source>
</evidence>
<dbReference type="EMBL" id="JAANQT010002643">
    <property type="protein sequence ID" value="KAG1302080.1"/>
    <property type="molecule type" value="Genomic_DNA"/>
</dbReference>